<evidence type="ECO:0000256" key="1">
    <source>
        <dbReference type="ARBA" id="ARBA00004651"/>
    </source>
</evidence>
<sequence>MLYAPLLLGAWLIEALFGWPKPLFSIIRHPVVWLGWIISAADKQLNRPRWPHWIKYALGGLFSSLLILGTAAFAWAVSDTLPNTWWGWLVECLIASSLVASRSLHTHVAAVAIPLASGNMEAARKAVSMIVGRDPKQLDEAGISRAALESLSENMSDGVIAPVFWGVLFGLPGIAAYKAINTLDSMIGHRSEQHEAFGGFAARLDDIANLIPARLTGLLITLASGRPSSVEVMIRDARKHRSPNAGWPEAAMAGALDVRLSGPRRYQGQTSDDAWLNPGQPDPTAEDVAKGLNIYRKACLLGMVFVALIAGVELI</sequence>
<organism evidence="10 11">
    <name type="scientific">Hyphomonas atlantica</name>
    <dbReference type="NCBI Taxonomy" id="1280948"/>
    <lineage>
        <taxon>Bacteria</taxon>
        <taxon>Pseudomonadati</taxon>
        <taxon>Pseudomonadota</taxon>
        <taxon>Alphaproteobacteria</taxon>
        <taxon>Hyphomonadales</taxon>
        <taxon>Hyphomonadaceae</taxon>
        <taxon>Hyphomonas</taxon>
    </lineage>
</organism>
<keyword evidence="11" id="KW-1185">Reference proteome</keyword>
<keyword evidence="8 9" id="KW-0472">Membrane</keyword>
<dbReference type="GO" id="GO:0048472">
    <property type="term" value="F:threonine-phosphate decarboxylase activity"/>
    <property type="evidence" value="ECO:0007669"/>
    <property type="project" value="InterPro"/>
</dbReference>
<evidence type="ECO:0000256" key="7">
    <source>
        <dbReference type="ARBA" id="ARBA00022989"/>
    </source>
</evidence>
<evidence type="ECO:0000256" key="5">
    <source>
        <dbReference type="ARBA" id="ARBA00022573"/>
    </source>
</evidence>
<dbReference type="PANTHER" id="PTHR34308">
    <property type="entry name" value="COBALAMIN BIOSYNTHESIS PROTEIN CBIB"/>
    <property type="match status" value="1"/>
</dbReference>
<dbReference type="EMBL" id="AWFH01000009">
    <property type="protein sequence ID" value="KCZ62508.1"/>
    <property type="molecule type" value="Genomic_DNA"/>
</dbReference>
<dbReference type="AlphaFoldDB" id="A0A059E4D7"/>
<dbReference type="UniPathway" id="UPA00148"/>
<evidence type="ECO:0000313" key="10">
    <source>
        <dbReference type="EMBL" id="KCZ62508.1"/>
    </source>
</evidence>
<keyword evidence="5 9" id="KW-0169">Cobalamin biosynthesis</keyword>
<evidence type="ECO:0000256" key="3">
    <source>
        <dbReference type="ARBA" id="ARBA00006263"/>
    </source>
</evidence>
<keyword evidence="7 9" id="KW-1133">Transmembrane helix</keyword>
<comment type="similarity">
    <text evidence="3 9">Belongs to the CobD/CbiB family.</text>
</comment>
<keyword evidence="6 9" id="KW-0812">Transmembrane</keyword>
<evidence type="ECO:0000256" key="2">
    <source>
        <dbReference type="ARBA" id="ARBA00004953"/>
    </source>
</evidence>
<comment type="caution">
    <text evidence="9">Lacks conserved residue(s) required for the propagation of feature annotation.</text>
</comment>
<name>A0A059E4D7_9PROT</name>
<comment type="function">
    <text evidence="9">Converts cobyric acid to cobinamide by the addition of aminopropanol on the F carboxylic group.</text>
</comment>
<protein>
    <recommendedName>
        <fullName evidence="9">Cobalamin biosynthesis protein CobD</fullName>
    </recommendedName>
</protein>
<dbReference type="GO" id="GO:0015420">
    <property type="term" value="F:ABC-type vitamin B12 transporter activity"/>
    <property type="evidence" value="ECO:0007669"/>
    <property type="project" value="UniProtKB-UniRule"/>
</dbReference>
<accession>A0A059E4D7</accession>
<dbReference type="STRING" id="1280948.HY36_15695"/>
<dbReference type="GO" id="GO:0005886">
    <property type="term" value="C:plasma membrane"/>
    <property type="evidence" value="ECO:0007669"/>
    <property type="project" value="UniProtKB-SubCell"/>
</dbReference>
<feature type="transmembrane region" description="Helical" evidence="9">
    <location>
        <begin position="159"/>
        <end position="180"/>
    </location>
</feature>
<dbReference type="Pfam" id="PF03186">
    <property type="entry name" value="CobD_Cbib"/>
    <property type="match status" value="1"/>
</dbReference>
<dbReference type="HAMAP" id="MF_00024">
    <property type="entry name" value="CobD_CbiB"/>
    <property type="match status" value="1"/>
</dbReference>
<evidence type="ECO:0000313" key="11">
    <source>
        <dbReference type="Proteomes" id="UP000024547"/>
    </source>
</evidence>
<feature type="transmembrane region" description="Helical" evidence="9">
    <location>
        <begin position="25"/>
        <end position="41"/>
    </location>
</feature>
<dbReference type="OrthoDB" id="9811967at2"/>
<dbReference type="eggNOG" id="COG1270">
    <property type="taxonomic scope" value="Bacteria"/>
</dbReference>
<dbReference type="Proteomes" id="UP000024547">
    <property type="component" value="Unassembled WGS sequence"/>
</dbReference>
<keyword evidence="4 9" id="KW-1003">Cell membrane</keyword>
<dbReference type="PANTHER" id="PTHR34308:SF1">
    <property type="entry name" value="COBALAMIN BIOSYNTHESIS PROTEIN CBIB"/>
    <property type="match status" value="1"/>
</dbReference>
<evidence type="ECO:0000256" key="8">
    <source>
        <dbReference type="ARBA" id="ARBA00023136"/>
    </source>
</evidence>
<comment type="subcellular location">
    <subcellularLocation>
        <location evidence="1 9">Cell membrane</location>
        <topology evidence="1 9">Multi-pass membrane protein</topology>
    </subcellularLocation>
</comment>
<gene>
    <name evidence="9" type="primary">cobD</name>
    <name evidence="10" type="ORF">HY36_15695</name>
</gene>
<evidence type="ECO:0000256" key="9">
    <source>
        <dbReference type="HAMAP-Rule" id="MF_00024"/>
    </source>
</evidence>
<reference evidence="10 11" key="1">
    <citation type="journal article" date="2014" name="Antonie Van Leeuwenhoek">
        <title>Hyphomonas beringensis sp. nov. and Hyphomonas chukchiensis sp. nov., isolated from surface seawater of the Bering Sea and Chukchi Sea.</title>
        <authorList>
            <person name="Li C."/>
            <person name="Lai Q."/>
            <person name="Li G."/>
            <person name="Dong C."/>
            <person name="Wang J."/>
            <person name="Liao Y."/>
            <person name="Shao Z."/>
        </authorList>
    </citation>
    <scope>NUCLEOTIDE SEQUENCE [LARGE SCALE GENOMIC DNA]</scope>
    <source>
        <strain evidence="10 11">22II1-22F38</strain>
    </source>
</reference>
<dbReference type="GO" id="GO:0009236">
    <property type="term" value="P:cobalamin biosynthetic process"/>
    <property type="evidence" value="ECO:0007669"/>
    <property type="project" value="UniProtKB-UniRule"/>
</dbReference>
<comment type="pathway">
    <text evidence="2 9">Cofactor biosynthesis; adenosylcobalamin biosynthesis.</text>
</comment>
<evidence type="ECO:0000256" key="6">
    <source>
        <dbReference type="ARBA" id="ARBA00022692"/>
    </source>
</evidence>
<feature type="transmembrane region" description="Helical" evidence="9">
    <location>
        <begin position="53"/>
        <end position="77"/>
    </location>
</feature>
<dbReference type="PATRIC" id="fig|1280948.3.peg.1372"/>
<evidence type="ECO:0000256" key="4">
    <source>
        <dbReference type="ARBA" id="ARBA00022475"/>
    </source>
</evidence>
<comment type="caution">
    <text evidence="10">The sequence shown here is derived from an EMBL/GenBank/DDBJ whole genome shotgun (WGS) entry which is preliminary data.</text>
</comment>
<proteinExistence type="inferred from homology"/>
<dbReference type="InterPro" id="IPR004485">
    <property type="entry name" value="Cobalamin_biosynth_CobD/CbiB"/>
</dbReference>
<dbReference type="NCBIfam" id="TIGR00380">
    <property type="entry name" value="cobal_cbiB"/>
    <property type="match status" value="1"/>
</dbReference>